<evidence type="ECO:0000313" key="16">
    <source>
        <dbReference type="EMBL" id="KVX00247.1"/>
    </source>
</evidence>
<dbReference type="GO" id="GO:0042597">
    <property type="term" value="C:periplasmic space"/>
    <property type="evidence" value="ECO:0007669"/>
    <property type="project" value="UniProtKB-SubCell"/>
</dbReference>
<reference evidence="16 17" key="1">
    <citation type="submission" date="2016-01" db="EMBL/GenBank/DDBJ databases">
        <title>Draft genome of the antarctic isolate Shewanella frigidimarina Ag06-30.</title>
        <authorList>
            <person name="Parmeciano Di Noto G."/>
            <person name="Vazquez S."/>
            <person name="Mac Cormack W."/>
            <person name="Iriarte A."/>
            <person name="Quiroga C."/>
        </authorList>
    </citation>
    <scope>NUCLEOTIDE SEQUENCE [LARGE SCALE GENOMIC DNA]</scope>
    <source>
        <strain evidence="16 17">Ag06-30</strain>
    </source>
</reference>
<sequence>MKKLLSVAAILLSLSAYSGQQAVADNTPVKVESRAGNVAITDNSPADAIATYPTRGKAIARSFAEQPPLIPHKDSYSITTDKNGCLTCHSWDKAKRMKATPVAKSHVVDDKGTVNGMNYFCVQCHVAQADNKQELVENTFTTK</sequence>
<comment type="subcellular location">
    <subcellularLocation>
        <location evidence="1 12">Periplasm</location>
    </subcellularLocation>
</comment>
<feature type="chain" id="PRO_5007161858" description="Periplasmic nitrate reductase, electron transfer subunit" evidence="15">
    <location>
        <begin position="19"/>
        <end position="143"/>
    </location>
</feature>
<feature type="binding site" description="covalent" evidence="13">
    <location>
        <position position="124"/>
    </location>
    <ligand>
        <name>heme c</name>
        <dbReference type="ChEBI" id="CHEBI:61717"/>
        <label>2</label>
    </ligand>
</feature>
<dbReference type="GO" id="GO:0046872">
    <property type="term" value="F:metal ion binding"/>
    <property type="evidence" value="ECO:0007669"/>
    <property type="project" value="UniProtKB-KW"/>
</dbReference>
<dbReference type="PANTHER" id="PTHR38604:SF1">
    <property type="entry name" value="PERIPLASMIC NITRATE REDUCTASE, ELECTRON TRANSFER SUBUNIT"/>
    <property type="match status" value="1"/>
</dbReference>
<evidence type="ECO:0000256" key="11">
    <source>
        <dbReference type="ARBA" id="ARBA00031832"/>
    </source>
</evidence>
<dbReference type="EMBL" id="LRDC01000062">
    <property type="protein sequence ID" value="KVX00247.1"/>
    <property type="molecule type" value="Genomic_DNA"/>
</dbReference>
<keyword evidence="4 12" id="KW-0813">Transport</keyword>
<gene>
    <name evidence="16" type="ORF">AWJ07_09170</name>
</gene>
<evidence type="ECO:0000256" key="15">
    <source>
        <dbReference type="SAM" id="SignalP"/>
    </source>
</evidence>
<name>A0A119CYT0_SHEFR</name>
<keyword evidence="6 14" id="KW-0479">Metal-binding</keyword>
<evidence type="ECO:0000256" key="9">
    <source>
        <dbReference type="ARBA" id="ARBA00022982"/>
    </source>
</evidence>
<dbReference type="InterPro" id="IPR036280">
    <property type="entry name" value="Multihaem_cyt_sf"/>
</dbReference>
<feature type="binding site" description="axial binding residue" evidence="14">
    <location>
        <position position="125"/>
    </location>
    <ligand>
        <name>heme c</name>
        <dbReference type="ChEBI" id="CHEBI:61717"/>
        <label>2</label>
    </ligand>
    <ligandPart>
        <name>Fe</name>
        <dbReference type="ChEBI" id="CHEBI:18248"/>
    </ligandPart>
</feature>
<feature type="binding site" description="covalent" evidence="13">
    <location>
        <position position="88"/>
    </location>
    <ligand>
        <name>heme c</name>
        <dbReference type="ChEBI" id="CHEBI:61717"/>
        <label>1</label>
    </ligand>
</feature>
<feature type="binding site" description="covalent" evidence="13">
    <location>
        <position position="121"/>
    </location>
    <ligand>
        <name>heme c</name>
        <dbReference type="ChEBI" id="CHEBI:61717"/>
        <label>2</label>
    </ligand>
</feature>
<keyword evidence="10 14" id="KW-0408">Iron</keyword>
<dbReference type="Pfam" id="PF03892">
    <property type="entry name" value="NapB"/>
    <property type="match status" value="1"/>
</dbReference>
<comment type="subunit">
    <text evidence="12">Component of the periplasmic nitrate reductase NapAB complex composed of NapA and NapB.</text>
</comment>
<dbReference type="RefSeq" id="WP_059747696.1">
    <property type="nucleotide sequence ID" value="NZ_JBOZOX010000005.1"/>
</dbReference>
<comment type="caution">
    <text evidence="16">The sequence shown here is derived from an EMBL/GenBank/DDBJ whole genome shotgun (WGS) entry which is preliminary data.</text>
</comment>
<keyword evidence="9 12" id="KW-0249">Electron transport</keyword>
<evidence type="ECO:0000256" key="5">
    <source>
        <dbReference type="ARBA" id="ARBA00022617"/>
    </source>
</evidence>
<comment type="function">
    <text evidence="12">Electron transfer subunit of the periplasmic nitrate reductase complex NapAB.</text>
</comment>
<evidence type="ECO:0000256" key="3">
    <source>
        <dbReference type="ARBA" id="ARBA00013773"/>
    </source>
</evidence>
<dbReference type="Proteomes" id="UP000055702">
    <property type="component" value="Unassembled WGS sequence"/>
</dbReference>
<dbReference type="SUPFAM" id="SSF48695">
    <property type="entry name" value="Multiheme cytochromes"/>
    <property type="match status" value="1"/>
</dbReference>
<comment type="PTM">
    <text evidence="13">Binds 2 heme C groups per subunit.</text>
</comment>
<evidence type="ECO:0000256" key="7">
    <source>
        <dbReference type="ARBA" id="ARBA00022729"/>
    </source>
</evidence>
<proteinExistence type="inferred from homology"/>
<dbReference type="Gene3D" id="1.10.1130.10">
    <property type="entry name" value="Flavocytochrome C3, Chain A"/>
    <property type="match status" value="1"/>
</dbReference>
<dbReference type="InterPro" id="IPR005591">
    <property type="entry name" value="NapB"/>
</dbReference>
<feature type="binding site" description="axial binding residue" evidence="14">
    <location>
        <position position="89"/>
    </location>
    <ligand>
        <name>heme c</name>
        <dbReference type="ChEBI" id="CHEBI:61717"/>
        <label>1</label>
    </ligand>
    <ligandPart>
        <name>Fe</name>
        <dbReference type="ChEBI" id="CHEBI:18248"/>
    </ligandPart>
</feature>
<keyword evidence="5 13" id="KW-0349">Heme</keyword>
<feature type="signal peptide" evidence="15">
    <location>
        <begin position="1"/>
        <end position="18"/>
    </location>
</feature>
<keyword evidence="7 15" id="KW-0732">Signal</keyword>
<dbReference type="AlphaFoldDB" id="A0A119CYT0"/>
<evidence type="ECO:0000313" key="17">
    <source>
        <dbReference type="Proteomes" id="UP000055702"/>
    </source>
</evidence>
<accession>A0A119CYT0</accession>
<evidence type="ECO:0000256" key="12">
    <source>
        <dbReference type="PIRNR" id="PIRNR006105"/>
    </source>
</evidence>
<evidence type="ECO:0000256" key="2">
    <source>
        <dbReference type="ARBA" id="ARBA00007368"/>
    </source>
</evidence>
<feature type="binding site" description="axial binding residue" evidence="14">
    <location>
        <position position="106"/>
    </location>
    <ligand>
        <name>heme c</name>
        <dbReference type="ChEBI" id="CHEBI:61717"/>
        <label>2</label>
    </ligand>
    <ligandPart>
        <name>Fe</name>
        <dbReference type="ChEBI" id="CHEBI:18248"/>
    </ligandPart>
</feature>
<organism evidence="16">
    <name type="scientific">Shewanella frigidimarina</name>
    <dbReference type="NCBI Taxonomy" id="56812"/>
    <lineage>
        <taxon>Bacteria</taxon>
        <taxon>Pseudomonadati</taxon>
        <taxon>Pseudomonadota</taxon>
        <taxon>Gammaproteobacteria</taxon>
        <taxon>Alteromonadales</taxon>
        <taxon>Shewanellaceae</taxon>
        <taxon>Shewanella</taxon>
    </lineage>
</organism>
<evidence type="ECO:0000256" key="10">
    <source>
        <dbReference type="ARBA" id="ARBA00023004"/>
    </source>
</evidence>
<dbReference type="PANTHER" id="PTHR38604">
    <property type="entry name" value="PERIPLASMIC NITRATE REDUCTASE, ELECTRON TRANSFER SUBUNIT"/>
    <property type="match status" value="1"/>
</dbReference>
<protein>
    <recommendedName>
        <fullName evidence="3 12">Periplasmic nitrate reductase, electron transfer subunit</fullName>
    </recommendedName>
    <alternativeName>
        <fullName evidence="11 12">Diheme cytochrome c NapB</fullName>
    </alternativeName>
</protein>
<evidence type="ECO:0000256" key="8">
    <source>
        <dbReference type="ARBA" id="ARBA00022764"/>
    </source>
</evidence>
<evidence type="ECO:0000256" key="1">
    <source>
        <dbReference type="ARBA" id="ARBA00004418"/>
    </source>
</evidence>
<dbReference type="GO" id="GO:0009061">
    <property type="term" value="P:anaerobic respiration"/>
    <property type="evidence" value="ECO:0007669"/>
    <property type="project" value="InterPro"/>
</dbReference>
<evidence type="ECO:0000256" key="13">
    <source>
        <dbReference type="PIRSR" id="PIRSR006105-1"/>
    </source>
</evidence>
<evidence type="ECO:0000256" key="14">
    <source>
        <dbReference type="PIRSR" id="PIRSR006105-2"/>
    </source>
</evidence>
<keyword evidence="8 12" id="KW-0574">Periplasm</keyword>
<feature type="binding site" description="axial binding residue" evidence="14">
    <location>
        <position position="72"/>
    </location>
    <ligand>
        <name>heme c</name>
        <dbReference type="ChEBI" id="CHEBI:61717"/>
        <label>1</label>
    </ligand>
    <ligandPart>
        <name>Fe</name>
        <dbReference type="ChEBI" id="CHEBI:18248"/>
    </ligandPart>
</feature>
<feature type="binding site" description="covalent" evidence="13">
    <location>
        <position position="85"/>
    </location>
    <ligand>
        <name>heme c</name>
        <dbReference type="ChEBI" id="CHEBI:61717"/>
        <label>1</label>
    </ligand>
</feature>
<evidence type="ECO:0000256" key="4">
    <source>
        <dbReference type="ARBA" id="ARBA00022448"/>
    </source>
</evidence>
<dbReference type="PIRSF" id="PIRSF006105">
    <property type="entry name" value="NapB"/>
    <property type="match status" value="1"/>
</dbReference>
<evidence type="ECO:0000256" key="6">
    <source>
        <dbReference type="ARBA" id="ARBA00022723"/>
    </source>
</evidence>
<comment type="similarity">
    <text evidence="2 12">Belongs to the NapB family.</text>
</comment>